<feature type="active site" description="Charge relay system" evidence="5">
    <location>
        <position position="208"/>
    </location>
</feature>
<dbReference type="Proteomes" id="UP001390339">
    <property type="component" value="Unassembled WGS sequence"/>
</dbReference>
<dbReference type="PANTHER" id="PTHR43806:SF11">
    <property type="entry name" value="CEREVISIN-RELATED"/>
    <property type="match status" value="1"/>
</dbReference>
<name>A0ABR2J8Y3_9PEZI</name>
<dbReference type="SUPFAM" id="SSF52743">
    <property type="entry name" value="Subtilisin-like"/>
    <property type="match status" value="1"/>
</dbReference>
<dbReference type="Pfam" id="PF00082">
    <property type="entry name" value="Peptidase_S8"/>
    <property type="match status" value="1"/>
</dbReference>
<reference evidence="8 9" key="1">
    <citation type="journal article" date="2024" name="IMA Fungus">
        <title>Apiospora arundinis, a panoply of carbohydrate-active enzymes and secondary metabolites.</title>
        <authorList>
            <person name="Sorensen T."/>
            <person name="Petersen C."/>
            <person name="Muurmann A.T."/>
            <person name="Christiansen J.V."/>
            <person name="Brundto M.L."/>
            <person name="Overgaard C.K."/>
            <person name="Boysen A.T."/>
            <person name="Wollenberg R.D."/>
            <person name="Larsen T.O."/>
            <person name="Sorensen J.L."/>
            <person name="Nielsen K.L."/>
            <person name="Sondergaard T.E."/>
        </authorList>
    </citation>
    <scope>NUCLEOTIDE SEQUENCE [LARGE SCALE GENOMIC DNA]</scope>
    <source>
        <strain evidence="8 9">AAU 773</strain>
    </source>
</reference>
<evidence type="ECO:0000256" key="1">
    <source>
        <dbReference type="ARBA" id="ARBA00011073"/>
    </source>
</evidence>
<dbReference type="Gene3D" id="3.30.70.80">
    <property type="entry name" value="Peptidase S8 propeptide/proteinase inhibitor I9"/>
    <property type="match status" value="1"/>
</dbReference>
<evidence type="ECO:0000256" key="4">
    <source>
        <dbReference type="ARBA" id="ARBA00022825"/>
    </source>
</evidence>
<evidence type="ECO:0000256" key="3">
    <source>
        <dbReference type="ARBA" id="ARBA00022801"/>
    </source>
</evidence>
<feature type="domain" description="Peptidase S8/S53" evidence="7">
    <location>
        <begin position="174"/>
        <end position="399"/>
    </location>
</feature>
<accession>A0ABR2J8Y3</accession>
<feature type="signal peptide" evidence="6">
    <location>
        <begin position="1"/>
        <end position="18"/>
    </location>
</feature>
<keyword evidence="4 5" id="KW-0720">Serine protease</keyword>
<evidence type="ECO:0000313" key="8">
    <source>
        <dbReference type="EMBL" id="KAK8874254.1"/>
    </source>
</evidence>
<gene>
    <name evidence="8" type="ORF">PGQ11_004768</name>
</gene>
<dbReference type="InterPro" id="IPR023828">
    <property type="entry name" value="Peptidase_S8_Ser-AS"/>
</dbReference>
<comment type="similarity">
    <text evidence="1 5">Belongs to the peptidase S8 family.</text>
</comment>
<keyword evidence="9" id="KW-1185">Reference proteome</keyword>
<dbReference type="PROSITE" id="PS00138">
    <property type="entry name" value="SUBTILASE_SER"/>
    <property type="match status" value="1"/>
</dbReference>
<dbReference type="CDD" id="cd04077">
    <property type="entry name" value="Peptidases_S8_PCSK9_ProteinaseK_like"/>
    <property type="match status" value="1"/>
</dbReference>
<evidence type="ECO:0000256" key="2">
    <source>
        <dbReference type="ARBA" id="ARBA00022670"/>
    </source>
</evidence>
<dbReference type="PANTHER" id="PTHR43806">
    <property type="entry name" value="PEPTIDASE S8"/>
    <property type="match status" value="1"/>
</dbReference>
<evidence type="ECO:0000259" key="7">
    <source>
        <dbReference type="Pfam" id="PF00082"/>
    </source>
</evidence>
<sequence>MLLIRLITMCLWPVFILAQAPLLSRDAKDAVENHYIVVLKPDLASPIATAYYNSLRTLSKALLGPHLGVLRTFENVNGLHAFHINCDKGLLETIRKHPHASTYLFTDLPQEVDYIAQDGKVTVQAAIKKPTPRDEIGNSNAASPLPWGLARISHRMPGMVGYLKTPAQKTRLYVLDTGIQLKHQEFGGRAIWGKNFIDGSPDDDDNGHGTHTAATAAGNTVGVDNTTVPVAVKCLDKNSSGTWSGVMAAIDWACGNATALGAVKRSVINMSIGGSTYQPLDDMVQRAYAQGMTVVVAASNYGADACTYSPARGANATTVAAIDKADSRPGWSNWGTCVDLFAPGVDITSAWPDADGRAYATLSGTSMASPHVAGLATYLMSRENLYGADVVRARMIELATPDLVRDPKGSPNKIAFNGAGVFAP</sequence>
<protein>
    <submittedName>
        <fullName evidence="8">Subtilisin-like protein</fullName>
    </submittedName>
</protein>
<keyword evidence="6" id="KW-0732">Signal</keyword>
<dbReference type="InterPro" id="IPR015500">
    <property type="entry name" value="Peptidase_S8_subtilisin-rel"/>
</dbReference>
<dbReference type="EMBL" id="JAPCWZ010000003">
    <property type="protein sequence ID" value="KAK8874254.1"/>
    <property type="molecule type" value="Genomic_DNA"/>
</dbReference>
<feature type="active site" description="Charge relay system" evidence="5">
    <location>
        <position position="366"/>
    </location>
</feature>
<feature type="chain" id="PRO_5047522087" evidence="6">
    <location>
        <begin position="19"/>
        <end position="424"/>
    </location>
</feature>
<dbReference type="PRINTS" id="PR00723">
    <property type="entry name" value="SUBTILISIN"/>
</dbReference>
<keyword evidence="3 5" id="KW-0378">Hydrolase</keyword>
<proteinExistence type="inferred from homology"/>
<dbReference type="InterPro" id="IPR050131">
    <property type="entry name" value="Peptidase_S8_subtilisin-like"/>
</dbReference>
<dbReference type="Gene3D" id="3.40.50.200">
    <property type="entry name" value="Peptidase S8/S53 domain"/>
    <property type="match status" value="1"/>
</dbReference>
<feature type="active site" description="Charge relay system" evidence="5">
    <location>
        <position position="176"/>
    </location>
</feature>
<organism evidence="8 9">
    <name type="scientific">Apiospora arundinis</name>
    <dbReference type="NCBI Taxonomy" id="335852"/>
    <lineage>
        <taxon>Eukaryota</taxon>
        <taxon>Fungi</taxon>
        <taxon>Dikarya</taxon>
        <taxon>Ascomycota</taxon>
        <taxon>Pezizomycotina</taxon>
        <taxon>Sordariomycetes</taxon>
        <taxon>Xylariomycetidae</taxon>
        <taxon>Amphisphaeriales</taxon>
        <taxon>Apiosporaceae</taxon>
        <taxon>Apiospora</taxon>
    </lineage>
</organism>
<dbReference type="InterPro" id="IPR034193">
    <property type="entry name" value="PCSK9_ProteinaseK-like"/>
</dbReference>
<dbReference type="InterPro" id="IPR037045">
    <property type="entry name" value="S8pro/Inhibitor_I9_sf"/>
</dbReference>
<keyword evidence="2 5" id="KW-0645">Protease</keyword>
<evidence type="ECO:0000256" key="6">
    <source>
        <dbReference type="SAM" id="SignalP"/>
    </source>
</evidence>
<comment type="caution">
    <text evidence="8">The sequence shown here is derived from an EMBL/GenBank/DDBJ whole genome shotgun (WGS) entry which is preliminary data.</text>
</comment>
<evidence type="ECO:0000313" key="9">
    <source>
        <dbReference type="Proteomes" id="UP001390339"/>
    </source>
</evidence>
<evidence type="ECO:0000256" key="5">
    <source>
        <dbReference type="PROSITE-ProRule" id="PRU01240"/>
    </source>
</evidence>
<dbReference type="InterPro" id="IPR036852">
    <property type="entry name" value="Peptidase_S8/S53_dom_sf"/>
</dbReference>
<dbReference type="InterPro" id="IPR000209">
    <property type="entry name" value="Peptidase_S8/S53_dom"/>
</dbReference>
<dbReference type="PROSITE" id="PS51892">
    <property type="entry name" value="SUBTILASE"/>
    <property type="match status" value="1"/>
</dbReference>